<dbReference type="PANTHER" id="PTHR11559">
    <property type="entry name" value="CARBOXYLESTERASE"/>
    <property type="match status" value="1"/>
</dbReference>
<feature type="chain" id="PRO_5034236958" evidence="1">
    <location>
        <begin position="20"/>
        <end position="542"/>
    </location>
</feature>
<evidence type="ECO:0000313" key="4">
    <source>
        <dbReference type="Proteomes" id="UP000250043"/>
    </source>
</evidence>
<keyword evidence="3" id="KW-0378">Hydrolase</keyword>
<dbReference type="Proteomes" id="UP000250043">
    <property type="component" value="Unassembled WGS sequence"/>
</dbReference>
<feature type="domain" description="Carboxylesterase type B" evidence="2">
    <location>
        <begin position="33"/>
        <end position="516"/>
    </location>
</feature>
<reference evidence="3 4" key="1">
    <citation type="submission" date="2016-07" db="EMBL/GenBank/DDBJ databases">
        <title>Draft genome of the white-rot fungus Obba rivulosa 3A-2.</title>
        <authorList>
            <consortium name="DOE Joint Genome Institute"/>
            <person name="Miettinen O."/>
            <person name="Riley R."/>
            <person name="Acob R."/>
            <person name="Barry K."/>
            <person name="Cullen D."/>
            <person name="De Vries R."/>
            <person name="Hainaut M."/>
            <person name="Hatakka A."/>
            <person name="Henrissat B."/>
            <person name="Hilden K."/>
            <person name="Kuo R."/>
            <person name="Labutti K."/>
            <person name="Lipzen A."/>
            <person name="Makela M.R."/>
            <person name="Sandor L."/>
            <person name="Spatafora J.W."/>
            <person name="Grigoriev I.V."/>
            <person name="Hibbett D.S."/>
        </authorList>
    </citation>
    <scope>NUCLEOTIDE SEQUENCE [LARGE SCALE GENOMIC DNA]</scope>
    <source>
        <strain evidence="3 4">3A-2</strain>
    </source>
</reference>
<evidence type="ECO:0000313" key="3">
    <source>
        <dbReference type="EMBL" id="OCH90638.1"/>
    </source>
</evidence>
<dbReference type="Gene3D" id="3.40.50.1820">
    <property type="entry name" value="alpha/beta hydrolase"/>
    <property type="match status" value="1"/>
</dbReference>
<accession>A0A8E2AUL6</accession>
<name>A0A8E2AUL6_9APHY</name>
<evidence type="ECO:0000256" key="1">
    <source>
        <dbReference type="SAM" id="SignalP"/>
    </source>
</evidence>
<feature type="signal peptide" evidence="1">
    <location>
        <begin position="1"/>
        <end position="19"/>
    </location>
</feature>
<dbReference type="EMBL" id="KV722400">
    <property type="protein sequence ID" value="OCH90638.1"/>
    <property type="molecule type" value="Genomic_DNA"/>
</dbReference>
<gene>
    <name evidence="3" type="ORF">OBBRIDRAFT_585529</name>
</gene>
<dbReference type="InterPro" id="IPR029058">
    <property type="entry name" value="AB_hydrolase_fold"/>
</dbReference>
<dbReference type="OrthoDB" id="408631at2759"/>
<dbReference type="InterPro" id="IPR002018">
    <property type="entry name" value="CarbesteraseB"/>
</dbReference>
<keyword evidence="4" id="KW-1185">Reference proteome</keyword>
<dbReference type="InterPro" id="IPR050309">
    <property type="entry name" value="Type-B_Carboxylest/Lipase"/>
</dbReference>
<dbReference type="SUPFAM" id="SSF53474">
    <property type="entry name" value="alpha/beta-Hydrolases"/>
    <property type="match status" value="1"/>
</dbReference>
<evidence type="ECO:0000259" key="2">
    <source>
        <dbReference type="Pfam" id="PF00135"/>
    </source>
</evidence>
<keyword evidence="1" id="KW-0732">Signal</keyword>
<dbReference type="Pfam" id="PF00135">
    <property type="entry name" value="COesterase"/>
    <property type="match status" value="1"/>
</dbReference>
<organism evidence="3 4">
    <name type="scientific">Obba rivulosa</name>
    <dbReference type="NCBI Taxonomy" id="1052685"/>
    <lineage>
        <taxon>Eukaryota</taxon>
        <taxon>Fungi</taxon>
        <taxon>Dikarya</taxon>
        <taxon>Basidiomycota</taxon>
        <taxon>Agaricomycotina</taxon>
        <taxon>Agaricomycetes</taxon>
        <taxon>Polyporales</taxon>
        <taxon>Gelatoporiaceae</taxon>
        <taxon>Obba</taxon>
    </lineage>
</organism>
<proteinExistence type="predicted"/>
<dbReference type="AlphaFoldDB" id="A0A8E2AUL6"/>
<protein>
    <submittedName>
        <fullName evidence="3">Alpha/beta-hydrolase</fullName>
    </submittedName>
</protein>
<dbReference type="GO" id="GO:0016787">
    <property type="term" value="F:hydrolase activity"/>
    <property type="evidence" value="ECO:0007669"/>
    <property type="project" value="UniProtKB-KW"/>
</dbReference>
<sequence>MRGLTPLLTCFYIITTSLAASISSLNAPLAFLDNGTFVGKHNGSADCYLGIPYAEPPARYRQAEPNHPYTGVHDATQFGFSCPGIQDSSSGSPYMTPLFNVLEAKFPGIENSTNPMNEDCLTANIWTPKGAGPGDSHPVVVFLYLGAFVYGGSSSYNGGFIVERSVQIGKPIVYVSINYRVAAFGFLPGEESRNAGVTNLGMRDQRQALRWIKRYIQNFGGDPNRVTIWGINAGAESVGCQMLANNGDTEGLFTGAVMQSGFPLPMNTYAQLQSSYDTLVNATNCTGHSDTLDCLRHVPYDDFYQAMLLVPTEDRLSGWQAIVDYDFIQGQPPSRMKAGLIARIPYIVADTDDEGTETAFFLPNITTDEEVADYVQQLALPGISDEQTAQVLELYPSDPAKGSPFGTGDANQVTPQFKRLSALIGDIEFHGWRRYFLNTTSDFQHGYSYVSKFYKDLEGVGSGTASDLPFLYGRGPLTDYLINFVREGTPNNGTAVYWPRWTKSSPQILSIANDSQPVEILEDTFRKEAIDLVVSLNLQHPE</sequence>